<proteinExistence type="predicted"/>
<organism evidence="1">
    <name type="scientific">Arundo donax</name>
    <name type="common">Giant reed</name>
    <name type="synonym">Donax arundinaceus</name>
    <dbReference type="NCBI Taxonomy" id="35708"/>
    <lineage>
        <taxon>Eukaryota</taxon>
        <taxon>Viridiplantae</taxon>
        <taxon>Streptophyta</taxon>
        <taxon>Embryophyta</taxon>
        <taxon>Tracheophyta</taxon>
        <taxon>Spermatophyta</taxon>
        <taxon>Magnoliopsida</taxon>
        <taxon>Liliopsida</taxon>
        <taxon>Poales</taxon>
        <taxon>Poaceae</taxon>
        <taxon>PACMAD clade</taxon>
        <taxon>Arundinoideae</taxon>
        <taxon>Arundineae</taxon>
        <taxon>Arundo</taxon>
    </lineage>
</organism>
<accession>A0A0A8Y792</accession>
<sequence length="29" mass="3288">MSNFTIIFCAFVSWIQSNCNYGITNIVSN</sequence>
<dbReference type="AlphaFoldDB" id="A0A0A8Y792"/>
<reference evidence="1" key="1">
    <citation type="submission" date="2014-09" db="EMBL/GenBank/DDBJ databases">
        <authorList>
            <person name="Magalhaes I.L.F."/>
            <person name="Oliveira U."/>
            <person name="Santos F.R."/>
            <person name="Vidigal T.H.D.A."/>
            <person name="Brescovit A.D."/>
            <person name="Santos A.J."/>
        </authorList>
    </citation>
    <scope>NUCLEOTIDE SEQUENCE</scope>
    <source>
        <tissue evidence="1">Shoot tissue taken approximately 20 cm above the soil surface</tissue>
    </source>
</reference>
<reference evidence="1" key="2">
    <citation type="journal article" date="2015" name="Data Brief">
        <title>Shoot transcriptome of the giant reed, Arundo donax.</title>
        <authorList>
            <person name="Barrero R.A."/>
            <person name="Guerrero F.D."/>
            <person name="Moolhuijzen P."/>
            <person name="Goolsby J.A."/>
            <person name="Tidwell J."/>
            <person name="Bellgard S.E."/>
            <person name="Bellgard M.I."/>
        </authorList>
    </citation>
    <scope>NUCLEOTIDE SEQUENCE</scope>
    <source>
        <tissue evidence="1">Shoot tissue taken approximately 20 cm above the soil surface</tissue>
    </source>
</reference>
<dbReference type="EMBL" id="GBRH01275894">
    <property type="protein sequence ID" value="JAD22001.1"/>
    <property type="molecule type" value="Transcribed_RNA"/>
</dbReference>
<protein>
    <submittedName>
        <fullName evidence="1">Uncharacterized protein</fullName>
    </submittedName>
</protein>
<name>A0A0A8Y792_ARUDO</name>
<evidence type="ECO:0000313" key="1">
    <source>
        <dbReference type="EMBL" id="JAD22001.1"/>
    </source>
</evidence>